<dbReference type="GO" id="GO:0006412">
    <property type="term" value="P:translation"/>
    <property type="evidence" value="ECO:0007669"/>
    <property type="project" value="InterPro"/>
</dbReference>
<gene>
    <name evidence="5" type="ORF">NKOR_02765</name>
</gene>
<feature type="compositionally biased region" description="Basic and acidic residues" evidence="4">
    <location>
        <begin position="131"/>
        <end position="150"/>
    </location>
</feature>
<dbReference type="Proteomes" id="UP000006101">
    <property type="component" value="Chromosome"/>
</dbReference>
<dbReference type="GO" id="GO:1990904">
    <property type="term" value="C:ribonucleoprotein complex"/>
    <property type="evidence" value="ECO:0007669"/>
    <property type="project" value="UniProtKB-KW"/>
</dbReference>
<dbReference type="AlphaFoldDB" id="K0B5S6"/>
<evidence type="ECO:0000313" key="6">
    <source>
        <dbReference type="Proteomes" id="UP000006101"/>
    </source>
</evidence>
<feature type="region of interest" description="Disordered" evidence="4">
    <location>
        <begin position="115"/>
        <end position="150"/>
    </location>
</feature>
<protein>
    <recommendedName>
        <fullName evidence="3">30S ribosomal protein S24e</fullName>
    </recommendedName>
</protein>
<dbReference type="InterPro" id="IPR053709">
    <property type="entry name" value="eRP_eS24_sf"/>
</dbReference>
<proteinExistence type="predicted"/>
<dbReference type="GO" id="GO:0005840">
    <property type="term" value="C:ribosome"/>
    <property type="evidence" value="ECO:0007669"/>
    <property type="project" value="UniProtKB-KW"/>
</dbReference>
<evidence type="ECO:0000313" key="5">
    <source>
        <dbReference type="EMBL" id="AFS80447.1"/>
    </source>
</evidence>
<dbReference type="Gene3D" id="3.30.70.3370">
    <property type="match status" value="1"/>
</dbReference>
<dbReference type="KEGG" id="nkr:NKOR_02765"/>
<keyword evidence="2" id="KW-0687">Ribonucleoprotein</keyword>
<evidence type="ECO:0000256" key="4">
    <source>
        <dbReference type="SAM" id="MobiDB-lite"/>
    </source>
</evidence>
<organism evidence="5 6">
    <name type="scientific">Candidatus Nitrosopumilus koreensis AR1</name>
    <dbReference type="NCBI Taxonomy" id="1229908"/>
    <lineage>
        <taxon>Archaea</taxon>
        <taxon>Nitrososphaerota</taxon>
        <taxon>Nitrososphaeria</taxon>
        <taxon>Nitrosopumilales</taxon>
        <taxon>Nitrosopumilaceae</taxon>
        <taxon>Nitrosopumilus</taxon>
    </lineage>
</organism>
<dbReference type="InterPro" id="IPR012678">
    <property type="entry name" value="Ribosomal_uL23/eL15/eS24_sf"/>
</dbReference>
<dbReference type="Pfam" id="PF01282">
    <property type="entry name" value="Ribosomal_S24e"/>
    <property type="match status" value="1"/>
</dbReference>
<evidence type="ECO:0000256" key="1">
    <source>
        <dbReference type="ARBA" id="ARBA00022980"/>
    </source>
</evidence>
<dbReference type="SUPFAM" id="SSF54189">
    <property type="entry name" value="Ribosomal proteins S24e, L23 and L15e"/>
    <property type="match status" value="1"/>
</dbReference>
<dbReference type="InterPro" id="IPR001976">
    <property type="entry name" value="Ribosomal_eS24"/>
</dbReference>
<evidence type="ECO:0000256" key="2">
    <source>
        <dbReference type="ARBA" id="ARBA00023274"/>
    </source>
</evidence>
<name>K0B5S6_9ARCH</name>
<dbReference type="HOGENOM" id="CLU_1933170_0_0_2"/>
<evidence type="ECO:0000256" key="3">
    <source>
        <dbReference type="ARBA" id="ARBA00035358"/>
    </source>
</evidence>
<dbReference type="PATRIC" id="fig|1229908.8.peg.589"/>
<dbReference type="EMBL" id="CP003842">
    <property type="protein sequence ID" value="AFS80447.1"/>
    <property type="molecule type" value="Genomic_DNA"/>
</dbReference>
<keyword evidence="1" id="KW-0689">Ribosomal protein</keyword>
<dbReference type="STRING" id="1229908.NKOR_02765"/>
<accession>K0B5S6</accession>
<keyword evidence="6" id="KW-1185">Reference proteome</keyword>
<reference evidence="5 6" key="1">
    <citation type="journal article" date="2012" name="J. Bacteriol.">
        <title>Draft Genome Sequence of an Ammonia-Oxidizing Archaeon, "Candidatus Nitrosopumilus koreensis" AR1, from Marine Sediment.</title>
        <authorList>
            <person name="Park S.J."/>
            <person name="Kim J.G."/>
            <person name="Jung M.Y."/>
            <person name="Kim S.J."/>
            <person name="Cha I.T."/>
            <person name="Kwon K."/>
            <person name="Lee J.H."/>
            <person name="Rhee S.K."/>
        </authorList>
    </citation>
    <scope>NUCLEOTIDE SEQUENCE [LARGE SCALE GENOMIC DNA]</scope>
    <source>
        <strain evidence="5 6">AR1</strain>
    </source>
</reference>
<dbReference type="GO" id="GO:0003735">
    <property type="term" value="F:structural constituent of ribosome"/>
    <property type="evidence" value="ECO:0007669"/>
    <property type="project" value="InterPro"/>
</dbReference>
<sequence>MPISIKVYMKYLKDFGYMSIIETITDVDNTFLSRRELTCNFAGLAGKLKKLEAVDMITKEFKLDGKVVIPMRLQTHVGKPIVTGTFFVYEDEGLAKKHVNPTIFSRLEKSKAKLAEAEAAAQEAPAEDTPAEEKAAEAPAEEPKEEEKSE</sequence>